<proteinExistence type="predicted"/>
<sequence length="199" mass="22735">MASNWISLCVGFIARKVDPMVLKSCKRMNFVGWGGSKKSELGRQPPNMQAVTAIRPATPKLDLQPPKIRATTPKIVEFWHVPLLMEILRIHKFLFQKICLNFVHAREFFCLILLMATLRNHQNLDWDNSPESLNLILSQFVNWFNPCGNKIRGKVKLTGVFSFTCLNLLPSLQNKISNICRAALARYKHYQPSLGANSR</sequence>
<dbReference type="EMBL" id="LAVV01007526">
    <property type="protein sequence ID" value="KNZ55652.1"/>
    <property type="molecule type" value="Genomic_DNA"/>
</dbReference>
<accession>A0A0L6V533</accession>
<comment type="caution">
    <text evidence="1">The sequence shown here is derived from an EMBL/GenBank/DDBJ whole genome shotgun (WGS) entry which is preliminary data.</text>
</comment>
<organism evidence="1 2">
    <name type="scientific">Puccinia sorghi</name>
    <dbReference type="NCBI Taxonomy" id="27349"/>
    <lineage>
        <taxon>Eukaryota</taxon>
        <taxon>Fungi</taxon>
        <taxon>Dikarya</taxon>
        <taxon>Basidiomycota</taxon>
        <taxon>Pucciniomycotina</taxon>
        <taxon>Pucciniomycetes</taxon>
        <taxon>Pucciniales</taxon>
        <taxon>Pucciniaceae</taxon>
        <taxon>Puccinia</taxon>
    </lineage>
</organism>
<evidence type="ECO:0000313" key="1">
    <source>
        <dbReference type="EMBL" id="KNZ55652.1"/>
    </source>
</evidence>
<name>A0A0L6V533_9BASI</name>
<protein>
    <submittedName>
        <fullName evidence="1">Uncharacterized protein</fullName>
    </submittedName>
</protein>
<keyword evidence="2" id="KW-1185">Reference proteome</keyword>
<evidence type="ECO:0000313" key="2">
    <source>
        <dbReference type="Proteomes" id="UP000037035"/>
    </source>
</evidence>
<dbReference type="VEuPathDB" id="FungiDB:VP01_2621g1"/>
<dbReference type="AlphaFoldDB" id="A0A0L6V533"/>
<gene>
    <name evidence="1" type="ORF">VP01_2621g1</name>
</gene>
<reference evidence="1 2" key="1">
    <citation type="submission" date="2015-08" db="EMBL/GenBank/DDBJ databases">
        <title>Next Generation Sequencing and Analysis of the Genome of Puccinia sorghi L Schw, the Causal Agent of Maize Common Rust.</title>
        <authorList>
            <person name="Rochi L."/>
            <person name="Burguener G."/>
            <person name="Darino M."/>
            <person name="Turjanski A."/>
            <person name="Kreff E."/>
            <person name="Dieguez M.J."/>
            <person name="Sacco F."/>
        </authorList>
    </citation>
    <scope>NUCLEOTIDE SEQUENCE [LARGE SCALE GENOMIC DNA]</scope>
    <source>
        <strain evidence="1 2">RO10H11247</strain>
    </source>
</reference>
<dbReference type="Proteomes" id="UP000037035">
    <property type="component" value="Unassembled WGS sequence"/>
</dbReference>